<evidence type="ECO:0000313" key="3">
    <source>
        <dbReference type="Proteomes" id="UP001191004"/>
    </source>
</evidence>
<reference evidence="2 3" key="2">
    <citation type="journal article" date="2020" name="Cell Rep.">
        <title>Acquisition and Adaptation of Ultra-small Parasitic Reduced Genome Bacteria to Mammalian Hosts.</title>
        <authorList>
            <person name="McLean J.S."/>
            <person name="Bor B."/>
            <person name="Kerns K.A."/>
            <person name="Liu Q."/>
            <person name="To T.T."/>
            <person name="Solden L."/>
            <person name="Hendrickson E.L."/>
            <person name="Wrighton K."/>
            <person name="Shi W."/>
            <person name="He X."/>
        </authorList>
    </citation>
    <scope>NUCLEOTIDE SEQUENCE [LARGE SCALE GENOMIC DNA]</scope>
    <source>
        <strain evidence="2 3">TM7_KMM_G3_1_HOT_351</strain>
    </source>
</reference>
<dbReference type="PANTHER" id="PTHR47723">
    <property type="entry name" value="OS05G0353850 PROTEIN"/>
    <property type="match status" value="1"/>
</dbReference>
<dbReference type="EMBL" id="PRLL01000002">
    <property type="protein sequence ID" value="RYC73878.1"/>
    <property type="molecule type" value="Genomic_DNA"/>
</dbReference>
<dbReference type="RefSeq" id="WP_206660620.1">
    <property type="nucleotide sequence ID" value="NZ_PRLL01000002.1"/>
</dbReference>
<protein>
    <submittedName>
        <fullName evidence="2">14.7 kDa ribonuclease H-like protein</fullName>
    </submittedName>
</protein>
<dbReference type="Pfam" id="PF13456">
    <property type="entry name" value="RVT_3"/>
    <property type="match status" value="1"/>
</dbReference>
<keyword evidence="3" id="KW-1185">Reference proteome</keyword>
<dbReference type="Gene3D" id="3.30.420.10">
    <property type="entry name" value="Ribonuclease H-like superfamily/Ribonuclease H"/>
    <property type="match status" value="1"/>
</dbReference>
<comment type="caution">
    <text evidence="2">The sequence shown here is derived from an EMBL/GenBank/DDBJ whole genome shotgun (WGS) entry which is preliminary data.</text>
</comment>
<proteinExistence type="predicted"/>
<organism evidence="2 3">
    <name type="scientific">Candidatus Nanosyncoccus nanoralicus</name>
    <dbReference type="NCBI Taxonomy" id="2171996"/>
    <lineage>
        <taxon>Bacteria</taxon>
        <taxon>Candidatus Saccharimonadota</taxon>
        <taxon>Candidatus Nanosyncoccalia</taxon>
        <taxon>Candidatus Nanosyncoccales</taxon>
        <taxon>Candidatus Nanosyncoccaceae</taxon>
        <taxon>Candidatus Nanosyncoccus</taxon>
    </lineage>
</organism>
<dbReference type="InterPro" id="IPR053151">
    <property type="entry name" value="RNase_H-like"/>
</dbReference>
<dbReference type="InterPro" id="IPR002156">
    <property type="entry name" value="RNaseH_domain"/>
</dbReference>
<dbReference type="Proteomes" id="UP001191004">
    <property type="component" value="Unassembled WGS sequence"/>
</dbReference>
<name>A0ABY0FKG0_9BACT</name>
<dbReference type="PANTHER" id="PTHR47723:SF24">
    <property type="entry name" value="RNASE H TYPE-1 DOMAIN-CONTAINING PROTEIN"/>
    <property type="match status" value="1"/>
</dbReference>
<gene>
    <name evidence="2" type="primary">rnhA_1</name>
    <name evidence="2" type="ORF">G3KMM_00102</name>
</gene>
<evidence type="ECO:0000313" key="2">
    <source>
        <dbReference type="EMBL" id="RYC73878.1"/>
    </source>
</evidence>
<dbReference type="PROSITE" id="PS50879">
    <property type="entry name" value="RNASE_H_1"/>
    <property type="match status" value="1"/>
</dbReference>
<dbReference type="CDD" id="cd09279">
    <property type="entry name" value="RNase_HI_like"/>
    <property type="match status" value="1"/>
</dbReference>
<dbReference type="SUPFAM" id="SSF53098">
    <property type="entry name" value="Ribonuclease H-like"/>
    <property type="match status" value="1"/>
</dbReference>
<dbReference type="Gene3D" id="3.90.79.10">
    <property type="entry name" value="Nucleoside Triphosphate Pyrophosphohydrolase"/>
    <property type="match status" value="1"/>
</dbReference>
<reference evidence="2 3" key="1">
    <citation type="journal article" date="2018" name="bioRxiv">
        <title>Evidence of independent acquisition and adaption of ultra-small bacteria to human hosts across the highly diverse yet reduced genomes of the phylum Saccharibacteria.</title>
        <authorList>
            <person name="McLean J.S."/>
            <person name="Bor B."/>
            <person name="To T.T."/>
            <person name="Liu Q."/>
            <person name="Kearns K.A."/>
            <person name="Solden L.M."/>
            <person name="Wrighton K.C."/>
            <person name="He X."/>
            <person name="Shi W."/>
        </authorList>
    </citation>
    <scope>NUCLEOTIDE SEQUENCE [LARGE SCALE GENOMIC DNA]</scope>
    <source>
        <strain evidence="2 3">TM7_KMM_G3_1_HOT_351</strain>
    </source>
</reference>
<feature type="domain" description="RNase H type-1" evidence="1">
    <location>
        <begin position="155"/>
        <end position="291"/>
    </location>
</feature>
<dbReference type="InterPro" id="IPR012337">
    <property type="entry name" value="RNaseH-like_sf"/>
</dbReference>
<sequence>MKQKIRIAGMIRKADHFLVLKKNKGRADISTVWELPVCKIRVGEQPEEAIARLVDEDLSLTVKKMKIRDVITFTEYEDASKIYSLYIIYDIDVEDNEANKIELSDKYSSYKFLGFNDDIFSNLSFEEASATVLGIELGKTGNRQNGEVTVGLRGAANGPIIYTDGASRGNPGPSGIGYVVYSEEGQELKRGGEFIGFATSRVAEYYALKEGCEQAIELGFRTVRFVSDNLMMVNQMNGIYQVKNNDILPIYNDINRLIQSFDTVAFTHVKRERNIIADSEANKAIDRHFGS</sequence>
<dbReference type="InterPro" id="IPR036397">
    <property type="entry name" value="RNaseH_sf"/>
</dbReference>
<accession>A0ABY0FKG0</accession>
<dbReference type="SUPFAM" id="SSF55811">
    <property type="entry name" value="Nudix"/>
    <property type="match status" value="1"/>
</dbReference>
<evidence type="ECO:0000259" key="1">
    <source>
        <dbReference type="PROSITE" id="PS50879"/>
    </source>
</evidence>
<dbReference type="InterPro" id="IPR015797">
    <property type="entry name" value="NUDIX_hydrolase-like_dom_sf"/>
</dbReference>